<organism evidence="2 3">
    <name type="scientific">Aminobacter carboxidus</name>
    <dbReference type="NCBI Taxonomy" id="376165"/>
    <lineage>
        <taxon>Bacteria</taxon>
        <taxon>Pseudomonadati</taxon>
        <taxon>Pseudomonadota</taxon>
        <taxon>Alphaproteobacteria</taxon>
        <taxon>Hyphomicrobiales</taxon>
        <taxon>Phyllobacteriaceae</taxon>
        <taxon>Aminobacter</taxon>
    </lineage>
</organism>
<dbReference type="EMBL" id="JACZEP010000017">
    <property type="protein sequence ID" value="MBE1208159.1"/>
    <property type="molecule type" value="Genomic_DNA"/>
</dbReference>
<proteinExistence type="predicted"/>
<comment type="caution">
    <text evidence="2">The sequence shown here is derived from an EMBL/GenBank/DDBJ whole genome shotgun (WGS) entry which is preliminary data.</text>
</comment>
<sequence length="103" mass="11159">MSQTSRFGLGLPEATETGSIEYVRAVLDPQIDELQNQLDLLQGVRRAIAGTFGIDRRGDEAGKFGQLADAAKRAEYEGGGERSSDAEGRLVPRGRVERPRIAS</sequence>
<name>A0ABR9GXA8_9HYPH</name>
<keyword evidence="3" id="KW-1185">Reference proteome</keyword>
<evidence type="ECO:0000256" key="1">
    <source>
        <dbReference type="SAM" id="MobiDB-lite"/>
    </source>
</evidence>
<protein>
    <submittedName>
        <fullName evidence="2">Uncharacterized protein</fullName>
    </submittedName>
</protein>
<dbReference type="Proteomes" id="UP000598227">
    <property type="component" value="Unassembled WGS sequence"/>
</dbReference>
<gene>
    <name evidence="2" type="ORF">IHE39_28090</name>
</gene>
<reference evidence="2 3" key="1">
    <citation type="submission" date="2020-09" db="EMBL/GenBank/DDBJ databases">
        <title>Draft Genome Sequence of Aminobacter carboxidus type strain DSM 1086, a soil Gram-negative carboxydobacterium.</title>
        <authorList>
            <person name="Turrini P."/>
            <person name="Tescari M."/>
            <person name="Artuso I."/>
            <person name="Lugli G.A."/>
            <person name="Frangipani E."/>
            <person name="Ventura M."/>
            <person name="Visca P."/>
        </authorList>
    </citation>
    <scope>NUCLEOTIDE SEQUENCE [LARGE SCALE GENOMIC DNA]</scope>
    <source>
        <strain evidence="2 3">DSM 1086</strain>
    </source>
</reference>
<evidence type="ECO:0000313" key="3">
    <source>
        <dbReference type="Proteomes" id="UP000598227"/>
    </source>
</evidence>
<feature type="region of interest" description="Disordered" evidence="1">
    <location>
        <begin position="74"/>
        <end position="103"/>
    </location>
</feature>
<accession>A0ABR9GXA8</accession>
<evidence type="ECO:0000313" key="2">
    <source>
        <dbReference type="EMBL" id="MBE1208159.1"/>
    </source>
</evidence>
<dbReference type="RefSeq" id="WP_192568832.1">
    <property type="nucleotide sequence ID" value="NZ_JACZEP010000017.1"/>
</dbReference>